<protein>
    <recommendedName>
        <fullName evidence="5">Long-chain-fatty-acid--CoA ligase FadD13</fullName>
        <ecNumber evidence="3">6.2.1.3</ecNumber>
    </recommendedName>
    <alternativeName>
        <fullName evidence="6">Fatty acyl-CoA ligase</fullName>
    </alternativeName>
    <alternativeName>
        <fullName evidence="8">Fatty acyl-CoA synthetase</fullName>
    </alternativeName>
    <alternativeName>
        <fullName evidence="7">Very-long-chain fatty-acyl-CoA synthetase</fullName>
    </alternativeName>
</protein>
<dbReference type="InterPro" id="IPR042099">
    <property type="entry name" value="ANL_N_sf"/>
</dbReference>
<dbReference type="Pfam" id="PF13193">
    <property type="entry name" value="AMP-binding_C"/>
    <property type="match status" value="1"/>
</dbReference>
<dbReference type="EC" id="6.2.1.3" evidence="3"/>
<feature type="domain" description="AMP-dependent synthetase/ligase" evidence="9">
    <location>
        <begin position="7"/>
        <end position="369"/>
    </location>
</feature>
<dbReference type="SUPFAM" id="SSF56801">
    <property type="entry name" value="Acetyl-CoA synthetase-like"/>
    <property type="match status" value="1"/>
</dbReference>
<dbReference type="STRING" id="1798.AWC30_09160"/>
<accession>A0A1X2EKH3</accession>
<dbReference type="InterPro" id="IPR025110">
    <property type="entry name" value="AMP-bd_C"/>
</dbReference>
<dbReference type="InterPro" id="IPR000873">
    <property type="entry name" value="AMP-dep_synth/lig_dom"/>
</dbReference>
<dbReference type="FunFam" id="3.30.300.30:FF:000008">
    <property type="entry name" value="2,3-dihydroxybenzoate-AMP ligase"/>
    <property type="match status" value="1"/>
</dbReference>
<evidence type="ECO:0000256" key="3">
    <source>
        <dbReference type="ARBA" id="ARBA00026121"/>
    </source>
</evidence>
<name>A0A1X2EKH3_9MYCO</name>
<dbReference type="OrthoDB" id="9803968at2"/>
<sequence length="508" mass="54844">MYLTQGFHRSLQQTPDAPMTIFGDRVRTFRSVADRIGRFAGALRHIGVKPDDRVAILALNSDNYCELLLAVPWADAVLNPVNTRWGPAEIAFSLADCQSRTLVVDDKFAPLVPALRQAYPDLTSVIHCGESPTPPGMLGYEQLIADHAPVDDVRRGQDSLAGLFYTGGTTGFPRGVMLSHANLVTSSLGGAACGLFRAGGRYLHAAPMFHLADFTGGNVQAIVGGTHIVLPTFDVEAVLDAVEEHRVTGTTLVPTMIQAIVDHPSTRAREVGSIESILYGASPITEGLLSRATKTFPAAGFTQAYGMTELAGLATLLRPADHREGRLRSAGRALPHTEVCITDPTGVETPRGVIGEVRVRGGHTMQGYWNLPEETTTAIVDGWMRTGDLGYMDDEGYVYIADRIKDMIVTGGENVYSVEVENALGSHPAVRECAVIGLPDNQWGERVHAVVVLHEGTCAAVDQLRDHVKARIAGYKAPGSIEFVDSLPRTPTGKVLKRELRQTRDPIK</sequence>
<dbReference type="InterPro" id="IPR020845">
    <property type="entry name" value="AMP-binding_CS"/>
</dbReference>
<keyword evidence="12" id="KW-1185">Reference proteome</keyword>
<gene>
    <name evidence="11" type="ORF">AWC30_09160</name>
</gene>
<evidence type="ECO:0000256" key="4">
    <source>
        <dbReference type="ARBA" id="ARBA00036813"/>
    </source>
</evidence>
<evidence type="ECO:0000313" key="12">
    <source>
        <dbReference type="Proteomes" id="UP000193090"/>
    </source>
</evidence>
<dbReference type="InterPro" id="IPR045851">
    <property type="entry name" value="AMP-bd_C_sf"/>
</dbReference>
<dbReference type="EMBL" id="LQPZ01000020">
    <property type="protein sequence ID" value="ORX05078.1"/>
    <property type="molecule type" value="Genomic_DNA"/>
</dbReference>
<evidence type="ECO:0000259" key="9">
    <source>
        <dbReference type="Pfam" id="PF00501"/>
    </source>
</evidence>
<dbReference type="Gene3D" id="3.30.300.30">
    <property type="match status" value="1"/>
</dbReference>
<comment type="caution">
    <text evidence="11">The sequence shown here is derived from an EMBL/GenBank/DDBJ whole genome shotgun (WGS) entry which is preliminary data.</text>
</comment>
<dbReference type="InterPro" id="IPR050237">
    <property type="entry name" value="ATP-dep_AMP-bd_enzyme"/>
</dbReference>
<reference evidence="11 12" key="1">
    <citation type="submission" date="2016-01" db="EMBL/GenBank/DDBJ databases">
        <title>The new phylogeny of the genus Mycobacterium.</title>
        <authorList>
            <person name="Tarcisio F."/>
            <person name="Conor M."/>
            <person name="Antonella G."/>
            <person name="Elisabetta G."/>
            <person name="Giulia F.S."/>
            <person name="Sara T."/>
            <person name="Anna F."/>
            <person name="Clotilde B."/>
            <person name="Roberto B."/>
            <person name="Veronica D.S."/>
            <person name="Fabio R."/>
            <person name="Monica P."/>
            <person name="Olivier J."/>
            <person name="Enrico T."/>
            <person name="Nicola S."/>
        </authorList>
    </citation>
    <scope>NUCLEOTIDE SEQUENCE [LARGE SCALE GENOMIC DNA]</scope>
    <source>
        <strain evidence="11 12">DSM 44153</strain>
    </source>
</reference>
<evidence type="ECO:0000256" key="6">
    <source>
        <dbReference type="ARBA" id="ARBA00076959"/>
    </source>
</evidence>
<comment type="catalytic activity">
    <reaction evidence="4">
        <text>a long-chain fatty acid + ATP + CoA = a long-chain fatty acyl-CoA + AMP + diphosphate</text>
        <dbReference type="Rhea" id="RHEA:15421"/>
        <dbReference type="ChEBI" id="CHEBI:30616"/>
        <dbReference type="ChEBI" id="CHEBI:33019"/>
        <dbReference type="ChEBI" id="CHEBI:57287"/>
        <dbReference type="ChEBI" id="CHEBI:57560"/>
        <dbReference type="ChEBI" id="CHEBI:83139"/>
        <dbReference type="ChEBI" id="CHEBI:456215"/>
        <dbReference type="EC" id="6.2.1.3"/>
    </reaction>
</comment>
<dbReference type="PANTHER" id="PTHR43767:SF1">
    <property type="entry name" value="NONRIBOSOMAL PEPTIDE SYNTHASE PES1 (EUROFUNG)-RELATED"/>
    <property type="match status" value="1"/>
</dbReference>
<feature type="domain" description="AMP-binding enzyme C-terminal" evidence="10">
    <location>
        <begin position="419"/>
        <end position="494"/>
    </location>
</feature>
<dbReference type="GO" id="GO:0004467">
    <property type="term" value="F:long-chain fatty acid-CoA ligase activity"/>
    <property type="evidence" value="ECO:0007669"/>
    <property type="project" value="UniProtKB-EC"/>
</dbReference>
<evidence type="ECO:0000256" key="1">
    <source>
        <dbReference type="ARBA" id="ARBA00006432"/>
    </source>
</evidence>
<evidence type="ECO:0000256" key="5">
    <source>
        <dbReference type="ARBA" id="ARBA00069710"/>
    </source>
</evidence>
<dbReference type="PANTHER" id="PTHR43767">
    <property type="entry name" value="LONG-CHAIN-FATTY-ACID--COA LIGASE"/>
    <property type="match status" value="1"/>
</dbReference>
<dbReference type="RefSeq" id="WP_085109869.1">
    <property type="nucleotide sequence ID" value="NZ_JACKSN010000010.1"/>
</dbReference>
<dbReference type="Gene3D" id="3.40.50.12780">
    <property type="entry name" value="N-terminal domain of ligase-like"/>
    <property type="match status" value="1"/>
</dbReference>
<evidence type="ECO:0000256" key="2">
    <source>
        <dbReference type="ARBA" id="ARBA00022598"/>
    </source>
</evidence>
<dbReference type="Proteomes" id="UP000193090">
    <property type="component" value="Unassembled WGS sequence"/>
</dbReference>
<evidence type="ECO:0000256" key="8">
    <source>
        <dbReference type="ARBA" id="ARBA00083882"/>
    </source>
</evidence>
<dbReference type="AlphaFoldDB" id="A0A1X2EKH3"/>
<dbReference type="PROSITE" id="PS00455">
    <property type="entry name" value="AMP_BINDING"/>
    <property type="match status" value="1"/>
</dbReference>
<dbReference type="CDD" id="cd17631">
    <property type="entry name" value="FACL_FadD13-like"/>
    <property type="match status" value="1"/>
</dbReference>
<proteinExistence type="inferred from homology"/>
<evidence type="ECO:0000313" key="11">
    <source>
        <dbReference type="EMBL" id="ORX05078.1"/>
    </source>
</evidence>
<dbReference type="NCBIfam" id="NF004837">
    <property type="entry name" value="PRK06187.1"/>
    <property type="match status" value="1"/>
</dbReference>
<dbReference type="Pfam" id="PF00501">
    <property type="entry name" value="AMP-binding"/>
    <property type="match status" value="1"/>
</dbReference>
<keyword evidence="2 11" id="KW-0436">Ligase</keyword>
<organism evidence="11 12">
    <name type="scientific">Mycolicibacillus trivialis</name>
    <dbReference type="NCBI Taxonomy" id="1798"/>
    <lineage>
        <taxon>Bacteria</taxon>
        <taxon>Bacillati</taxon>
        <taxon>Actinomycetota</taxon>
        <taxon>Actinomycetes</taxon>
        <taxon>Mycobacteriales</taxon>
        <taxon>Mycobacteriaceae</taxon>
        <taxon>Mycolicibacillus</taxon>
    </lineage>
</organism>
<evidence type="ECO:0000256" key="7">
    <source>
        <dbReference type="ARBA" id="ARBA00080667"/>
    </source>
</evidence>
<comment type="similarity">
    <text evidence="1">Belongs to the ATP-dependent AMP-binding enzyme family.</text>
</comment>
<evidence type="ECO:0000259" key="10">
    <source>
        <dbReference type="Pfam" id="PF13193"/>
    </source>
</evidence>